<evidence type="ECO:0000256" key="2">
    <source>
        <dbReference type="SAM" id="SignalP"/>
    </source>
</evidence>
<feature type="signal peptide" evidence="2">
    <location>
        <begin position="1"/>
        <end position="24"/>
    </location>
</feature>
<dbReference type="InterPro" id="IPR050708">
    <property type="entry name" value="T6SS_VgrG/RHS"/>
</dbReference>
<dbReference type="NCBIfam" id="TIGR01643">
    <property type="entry name" value="YD_repeat_2x"/>
    <property type="match status" value="7"/>
</dbReference>
<keyword evidence="2" id="KW-0732">Signal</keyword>
<evidence type="ECO:0000259" key="3">
    <source>
        <dbReference type="Pfam" id="PF25023"/>
    </source>
</evidence>
<dbReference type="InterPro" id="IPR022385">
    <property type="entry name" value="Rhs_assc_core"/>
</dbReference>
<feature type="domain" description="Teneurin-like YD-shell" evidence="3">
    <location>
        <begin position="958"/>
        <end position="1250"/>
    </location>
</feature>
<organism evidence="4 5">
    <name type="scientific">Cellvibrio japonicus (strain Ueda107)</name>
    <name type="common">Pseudomonas fluorescens subsp. cellulosa</name>
    <dbReference type="NCBI Taxonomy" id="498211"/>
    <lineage>
        <taxon>Bacteria</taxon>
        <taxon>Pseudomonadati</taxon>
        <taxon>Pseudomonadota</taxon>
        <taxon>Gammaproteobacteria</taxon>
        <taxon>Cellvibrionales</taxon>
        <taxon>Cellvibrionaceae</taxon>
        <taxon>Cellvibrio</taxon>
    </lineage>
</organism>
<evidence type="ECO:0000313" key="5">
    <source>
        <dbReference type="Proteomes" id="UP000001036"/>
    </source>
</evidence>
<dbReference type="InterPro" id="IPR056823">
    <property type="entry name" value="TEN-like_YD-shell"/>
</dbReference>
<reference evidence="4 5" key="1">
    <citation type="journal article" date="2008" name="J. Bacteriol.">
        <title>Insights into plant cell wall degradation from the genome sequence of the soil bacterium Cellvibrio japonicus.</title>
        <authorList>
            <person name="Deboy R.T."/>
            <person name="Mongodin E.F."/>
            <person name="Fouts D.E."/>
            <person name="Tailford L.E."/>
            <person name="Khouri H."/>
            <person name="Emerson J.B."/>
            <person name="Mohamoud Y."/>
            <person name="Watkins K."/>
            <person name="Henrissat B."/>
            <person name="Gilbert H.J."/>
            <person name="Nelson K.E."/>
        </authorList>
    </citation>
    <scope>NUCLEOTIDE SEQUENCE [LARGE SCALE GENOMIC DNA]</scope>
    <source>
        <strain evidence="4 5">Ueda107</strain>
    </source>
</reference>
<dbReference type="Pfam" id="PF25023">
    <property type="entry name" value="TEN_YD-shell"/>
    <property type="match status" value="3"/>
</dbReference>
<sequence length="1401" mass="160926">MKLVKLFSNLMVICILLLSQQAYAARGISSDNAGPHFSGLHNQETIEDIRLKVLGGDVRINRVWRGEHWEWNERWGQLQPMLHSMTDASGETTTSVLAVYRAGQLYRKTSETAEQVVYENQLNQFITKTATEYVWHDRKGNGITYDLDGRVINYFDKNKVYVYLERDANGDILSIKDHHQNTVLSLTYETYSNPEDESQQLQRIKTLTDYAGRTVIYGWNNNHQLETVTDVRGQVWTYVYSDNGLLTQLKDPDGRVTRYEIEKTGKFISRFNTDGVGERYQYNYDKENQIYYMSKIDGTGRVEETWNNAMGLAVRESNDGEDKRNVEYILSDGSKGVESIIKNYSYRVEYWYRGSEFVGKTRYCGNDDQSNNPDSPCLRNDPNLINKPVYVKYKKVIDTNGDVTTYENDQWKNEIGVTYPDGTSSSRKLHSQWSLPISETNEKGITTTYEYDTSGNLITLVEAKGTPDERTTRYTYDEFGQIKTKITGESVANNTELAVTYYEYDQYGNIIQVMDPEGNITHYSDHDALGNAQTIIDARAHLLPVVEQYTWKNTYDAAGNLLTRRDPYNKGETYTYTKTGDLETVIAAGGSKVTLTSNANGQPLTITDDNNKVTKLQYDKAGRLTVTTDANGNKSQTAYDAQGRVFRSVDGEGNTTQYNYVEDLLRSIQYPTYKELLEYDNRNRVKQTTQQANSRNYIRKHGYDPLGNITNSTDAQDNETVYEYDVLSRVKKITDAEGGVTEFSYDARDNLLQVKDPEGRLTIYTYDKNDRLLTETKDGDQNTDRQRRYAYDQNGNLIGSINPEQEMTTYEFDQANRLVKTQVFANKDHTHPIKVINYHFNDKNQLTNWSQQVSTSLPDGVTPTADVIPLSETYTYNNLEQLESVAVNFGSFTKTYRYSYYPNGLKKTYTNPEGITYTYFYNKNNQLMAVHIPGEGQISWTAFSWMVPQTLLLPGGQKISFKYDDFQQLQERVLKKANNTELAKAVYEYDLEQNIKKIERGEGIFNYGYDNLYRLTTADSPEGYAANDETFGYDGVGNRTTHTENGISANQSYNQKNQLQAIDDANDTTYTYNANGHTKTQTKNSITTEYRYNHEERLIEVKRDDTTIAEYAYNPHGQRVKKTVNGVTTWYLYNGNGLAAEYSSTGQLIKEYHFHPQKTWMTDPLFQRTAAGEVYYYHNDHLGTPQQMLDDAGNIVWEAQYSAFGKAHITIDTVENNLRFPGQYFDSETGLHHNYFRDYDSALGRYIQSDPIGLGGGFNTYVYAYQNPAVLIDPLGLYVPSDLPENCKVITTGSGIRDENDVKMGPPTKVFQVIIPFIKFKKKVRDHNDVDGKILKYELWKQTITYMYKSYKWMTYYVECQEEDECGNHLPPTIIPGGYDEQLVRDDKQEKTNWWSVAELF</sequence>
<dbReference type="PANTHER" id="PTHR32305:SF15">
    <property type="entry name" value="PROTEIN RHSA-RELATED"/>
    <property type="match status" value="1"/>
</dbReference>
<feature type="domain" description="Teneurin-like YD-shell" evidence="3">
    <location>
        <begin position="674"/>
        <end position="820"/>
    </location>
</feature>
<protein>
    <submittedName>
        <fullName evidence="4">Rhsfamily protein</fullName>
    </submittedName>
</protein>
<dbReference type="eggNOG" id="COG3209">
    <property type="taxonomic scope" value="Bacteria"/>
</dbReference>
<gene>
    <name evidence="4" type="ordered locus">CJA_0017</name>
</gene>
<dbReference type="NCBIfam" id="TIGR03696">
    <property type="entry name" value="Rhs_assc_core"/>
    <property type="match status" value="1"/>
</dbReference>
<dbReference type="Pfam" id="PF05593">
    <property type="entry name" value="RHS_repeat"/>
    <property type="match status" value="1"/>
</dbReference>
<dbReference type="EMBL" id="CP000934">
    <property type="protein sequence ID" value="ACE86285.1"/>
    <property type="molecule type" value="Genomic_DNA"/>
</dbReference>
<dbReference type="PANTHER" id="PTHR32305">
    <property type="match status" value="1"/>
</dbReference>
<name>B3PEN8_CELJU</name>
<accession>B3PEN8</accession>
<keyword evidence="5" id="KW-1185">Reference proteome</keyword>
<feature type="domain" description="Teneurin-like YD-shell" evidence="3">
    <location>
        <begin position="444"/>
        <end position="589"/>
    </location>
</feature>
<dbReference type="Gene3D" id="2.180.10.10">
    <property type="entry name" value="RHS repeat-associated core"/>
    <property type="match status" value="4"/>
</dbReference>
<dbReference type="KEGG" id="cja:CJA_0017"/>
<proteinExistence type="predicted"/>
<evidence type="ECO:0000256" key="1">
    <source>
        <dbReference type="ARBA" id="ARBA00022737"/>
    </source>
</evidence>
<keyword evidence="1" id="KW-0677">Repeat</keyword>
<dbReference type="PRINTS" id="PR00394">
    <property type="entry name" value="RHSPROTEIN"/>
</dbReference>
<evidence type="ECO:0000313" key="4">
    <source>
        <dbReference type="EMBL" id="ACE86285.1"/>
    </source>
</evidence>
<dbReference type="HOGENOM" id="CLU_003684_1_1_6"/>
<dbReference type="InterPro" id="IPR031325">
    <property type="entry name" value="RHS_repeat"/>
</dbReference>
<dbReference type="RefSeq" id="WP_012485701.1">
    <property type="nucleotide sequence ID" value="NC_010995.1"/>
</dbReference>
<feature type="chain" id="PRO_5002793999" evidence="2">
    <location>
        <begin position="25"/>
        <end position="1401"/>
    </location>
</feature>
<dbReference type="STRING" id="498211.CJA_0017"/>
<dbReference type="Proteomes" id="UP000001036">
    <property type="component" value="Chromosome"/>
</dbReference>
<dbReference type="InterPro" id="IPR006530">
    <property type="entry name" value="YD"/>
</dbReference>
<dbReference type="OrthoDB" id="9815414at2"/>